<evidence type="ECO:0000259" key="13">
    <source>
        <dbReference type="Pfam" id="PF03934"/>
    </source>
</evidence>
<evidence type="ECO:0000256" key="5">
    <source>
        <dbReference type="ARBA" id="ARBA00022519"/>
    </source>
</evidence>
<dbReference type="AlphaFoldDB" id="A0A430HDY3"/>
<dbReference type="PANTHER" id="PTHR38831">
    <property type="entry name" value="TYPE II SECRETION SYSTEM PROTEIN K"/>
    <property type="match status" value="1"/>
</dbReference>
<dbReference type="Proteomes" id="UP000278085">
    <property type="component" value="Unassembled WGS sequence"/>
</dbReference>
<protein>
    <recommendedName>
        <fullName evidence="10">Type II secretion system protein K</fullName>
    </recommendedName>
</protein>
<dbReference type="Gene3D" id="3.30.1300.30">
    <property type="entry name" value="GSPII I/J protein-like"/>
    <property type="match status" value="1"/>
</dbReference>
<keyword evidence="9 10" id="KW-0472">Membrane</keyword>
<dbReference type="InterPro" id="IPR005628">
    <property type="entry name" value="GspK"/>
</dbReference>
<evidence type="ECO:0000256" key="6">
    <source>
        <dbReference type="ARBA" id="ARBA00022692"/>
    </source>
</evidence>
<comment type="caution">
    <text evidence="15">The sequence shown here is derived from an EMBL/GenBank/DDBJ whole genome shotgun (WGS) entry which is preliminary data.</text>
</comment>
<keyword evidence="7" id="KW-0653">Protein transport</keyword>
<dbReference type="OrthoDB" id="5293133at2"/>
<dbReference type="NCBIfam" id="NF037980">
    <property type="entry name" value="T2SS_GspK"/>
    <property type="match status" value="1"/>
</dbReference>
<keyword evidence="4 10" id="KW-1003">Cell membrane</keyword>
<dbReference type="SUPFAM" id="SSF158544">
    <property type="entry name" value="GspK insert domain-like"/>
    <property type="match status" value="1"/>
</dbReference>
<dbReference type="SUPFAM" id="SSF54523">
    <property type="entry name" value="Pili subunits"/>
    <property type="match status" value="1"/>
</dbReference>
<evidence type="ECO:0000256" key="11">
    <source>
        <dbReference type="SAM" id="MobiDB-lite"/>
    </source>
</evidence>
<evidence type="ECO:0000256" key="1">
    <source>
        <dbReference type="ARBA" id="ARBA00004533"/>
    </source>
</evidence>
<evidence type="ECO:0000313" key="16">
    <source>
        <dbReference type="Proteomes" id="UP000278085"/>
    </source>
</evidence>
<evidence type="ECO:0000256" key="4">
    <source>
        <dbReference type="ARBA" id="ARBA00022475"/>
    </source>
</evidence>
<keyword evidence="16" id="KW-1185">Reference proteome</keyword>
<feature type="transmembrane region" description="Helical" evidence="12">
    <location>
        <begin position="16"/>
        <end position="37"/>
    </location>
</feature>
<organism evidence="15 16">
    <name type="scientific">Massilia atriviolacea</name>
    <dbReference type="NCBI Taxonomy" id="2495579"/>
    <lineage>
        <taxon>Bacteria</taxon>
        <taxon>Pseudomonadati</taxon>
        <taxon>Pseudomonadota</taxon>
        <taxon>Betaproteobacteria</taxon>
        <taxon>Burkholderiales</taxon>
        <taxon>Oxalobacteraceae</taxon>
        <taxon>Telluria group</taxon>
        <taxon>Massilia</taxon>
    </lineage>
</organism>
<dbReference type="Pfam" id="PF03934">
    <property type="entry name" value="T2SSK"/>
    <property type="match status" value="1"/>
</dbReference>
<evidence type="ECO:0000256" key="10">
    <source>
        <dbReference type="PIRNR" id="PIRNR002786"/>
    </source>
</evidence>
<feature type="domain" description="T2SS protein K second SAM-like" evidence="13">
    <location>
        <begin position="251"/>
        <end position="295"/>
    </location>
</feature>
<comment type="subcellular location">
    <subcellularLocation>
        <location evidence="1 10">Cell inner membrane</location>
    </subcellularLocation>
</comment>
<evidence type="ECO:0000313" key="15">
    <source>
        <dbReference type="EMBL" id="RSZ55744.1"/>
    </source>
</evidence>
<dbReference type="RefSeq" id="WP_126077349.1">
    <property type="nucleotide sequence ID" value="NZ_CP051166.1"/>
</dbReference>
<evidence type="ECO:0000256" key="7">
    <source>
        <dbReference type="ARBA" id="ARBA00022927"/>
    </source>
</evidence>
<dbReference type="Pfam" id="PF21687">
    <property type="entry name" value="T2SSK_1st"/>
    <property type="match status" value="1"/>
</dbReference>
<dbReference type="InterPro" id="IPR049031">
    <property type="entry name" value="T2SSK_SAM-like_1st"/>
</dbReference>
<feature type="domain" description="T2SS protein K first SAM-like" evidence="14">
    <location>
        <begin position="123"/>
        <end position="247"/>
    </location>
</feature>
<sequence length="349" mass="38906">MRRPGPYLFRRRQQGVAIITALLLTMLSVTIVASLFWQQQVQVRSMENQRLHLQTKWILRGALDWARLVLRQDGIDNRSYTSLSAIWNTPLAETRLDQYIERERVAGEVFDATLSGQIADATARYNLLNLADGRTIIPGQVRVYKRLLQNLQIDPALAQRTALAVASAGLPPAPQIPGNEQKGSNGEPPNPDSKAETDESGQPPVPVPVSSGTVPIALTQLDDLLAIPGYTVEIVNKLRDFAIVLPERTKVNVNTAPAEVLAAIVDGYSLSEANALVARRKQAYYRQLSDFTGQLYDKVPVKNTFDVKSEFFLVKSRIRLDRAALDAEALVQRRLDDRVTTTTLWVRQN</sequence>
<accession>A0A430HDY3</accession>
<evidence type="ECO:0000256" key="12">
    <source>
        <dbReference type="SAM" id="Phobius"/>
    </source>
</evidence>
<evidence type="ECO:0000256" key="8">
    <source>
        <dbReference type="ARBA" id="ARBA00022989"/>
    </source>
</evidence>
<proteinExistence type="inferred from homology"/>
<reference evidence="15 16" key="1">
    <citation type="submission" date="2018-12" db="EMBL/GenBank/DDBJ databases">
        <authorList>
            <person name="Yang E."/>
        </authorList>
    </citation>
    <scope>NUCLEOTIDE SEQUENCE [LARGE SCALE GENOMIC DNA]</scope>
    <source>
        <strain evidence="15 16">SOD</strain>
    </source>
</reference>
<evidence type="ECO:0000256" key="2">
    <source>
        <dbReference type="ARBA" id="ARBA00007246"/>
    </source>
</evidence>
<keyword evidence="5 10" id="KW-0997">Cell inner membrane</keyword>
<dbReference type="InterPro" id="IPR038072">
    <property type="entry name" value="GspK_central_sf"/>
</dbReference>
<dbReference type="PIRSF" id="PIRSF002786">
    <property type="entry name" value="XcpX"/>
    <property type="match status" value="1"/>
</dbReference>
<gene>
    <name evidence="15" type="ORF">EJB06_28170</name>
</gene>
<dbReference type="EMBL" id="RXLQ01000022">
    <property type="protein sequence ID" value="RSZ55744.1"/>
    <property type="molecule type" value="Genomic_DNA"/>
</dbReference>
<evidence type="ECO:0000259" key="14">
    <source>
        <dbReference type="Pfam" id="PF21687"/>
    </source>
</evidence>
<dbReference type="GO" id="GO:0005886">
    <property type="term" value="C:plasma membrane"/>
    <property type="evidence" value="ECO:0007669"/>
    <property type="project" value="UniProtKB-SubCell"/>
</dbReference>
<keyword evidence="8 12" id="KW-1133">Transmembrane helix</keyword>
<dbReference type="GO" id="GO:0009306">
    <property type="term" value="P:protein secretion"/>
    <property type="evidence" value="ECO:0007669"/>
    <property type="project" value="InterPro"/>
</dbReference>
<dbReference type="InterPro" id="IPR045584">
    <property type="entry name" value="Pilin-like"/>
</dbReference>
<comment type="similarity">
    <text evidence="2 10">Belongs to the GSP K family.</text>
</comment>
<name>A0A430HDY3_9BURK</name>
<feature type="region of interest" description="Disordered" evidence="11">
    <location>
        <begin position="169"/>
        <end position="209"/>
    </location>
</feature>
<keyword evidence="6 12" id="KW-0812">Transmembrane</keyword>
<keyword evidence="3 10" id="KW-0813">Transport</keyword>
<evidence type="ECO:0000256" key="9">
    <source>
        <dbReference type="ARBA" id="ARBA00023136"/>
    </source>
</evidence>
<evidence type="ECO:0000256" key="3">
    <source>
        <dbReference type="ARBA" id="ARBA00022448"/>
    </source>
</evidence>
<dbReference type="InterPro" id="IPR049179">
    <property type="entry name" value="T2SSK_SAM-like_2nd"/>
</dbReference>
<dbReference type="PANTHER" id="PTHR38831:SF1">
    <property type="entry name" value="TYPE II SECRETION SYSTEM PROTEIN K-RELATED"/>
    <property type="match status" value="1"/>
</dbReference>